<dbReference type="InterPro" id="IPR027417">
    <property type="entry name" value="P-loop_NTPase"/>
</dbReference>
<evidence type="ECO:0008006" key="4">
    <source>
        <dbReference type="Google" id="ProtNLM"/>
    </source>
</evidence>
<name>A0A1X6NP94_PORUM</name>
<dbReference type="AlphaFoldDB" id="A0A1X6NP94"/>
<organism evidence="2 3">
    <name type="scientific">Porphyra umbilicalis</name>
    <name type="common">Purple laver</name>
    <name type="synonym">Red alga</name>
    <dbReference type="NCBI Taxonomy" id="2786"/>
    <lineage>
        <taxon>Eukaryota</taxon>
        <taxon>Rhodophyta</taxon>
        <taxon>Bangiophyceae</taxon>
        <taxon>Bangiales</taxon>
        <taxon>Bangiaceae</taxon>
        <taxon>Porphyra</taxon>
    </lineage>
</organism>
<feature type="compositionally biased region" description="Gly residues" evidence="1">
    <location>
        <begin position="45"/>
        <end position="77"/>
    </location>
</feature>
<feature type="region of interest" description="Disordered" evidence="1">
    <location>
        <begin position="45"/>
        <end position="85"/>
    </location>
</feature>
<protein>
    <recommendedName>
        <fullName evidence="4">G domain-containing protein</fullName>
    </recommendedName>
</protein>
<evidence type="ECO:0000256" key="1">
    <source>
        <dbReference type="SAM" id="MobiDB-lite"/>
    </source>
</evidence>
<dbReference type="SUPFAM" id="SSF52540">
    <property type="entry name" value="P-loop containing nucleoside triphosphate hydrolases"/>
    <property type="match status" value="1"/>
</dbReference>
<accession>A0A1X6NP94</accession>
<keyword evidence="3" id="KW-1185">Reference proteome</keyword>
<proteinExistence type="predicted"/>
<evidence type="ECO:0000313" key="3">
    <source>
        <dbReference type="Proteomes" id="UP000218209"/>
    </source>
</evidence>
<dbReference type="Proteomes" id="UP000218209">
    <property type="component" value="Unassembled WGS sequence"/>
</dbReference>
<sequence>MGACMPTMGGRKPPPDAASVVLLGRPGAGATTLLRALTGAAVEAGGGKAASGRGGGGGGAGGAGGGGGGGDGGGGGFWPTRGGRGKDAAADAAGVTVRRVAVGDQVLDLMDVGELDRMYELFRKNGLSATAVVYVLDASDAATFPAAATDLRRLFIGDRAAKTTIFPDVPLLLVINRVPATGGPGGRPPPTGHYVQRLRVDDLPVRALHAVAVDATVGGDAGVPRTLALLAAEVRRARASSLAM</sequence>
<evidence type="ECO:0000313" key="2">
    <source>
        <dbReference type="EMBL" id="OSX70407.1"/>
    </source>
</evidence>
<dbReference type="Gene3D" id="3.40.50.300">
    <property type="entry name" value="P-loop containing nucleotide triphosphate hydrolases"/>
    <property type="match status" value="1"/>
</dbReference>
<gene>
    <name evidence="2" type="ORF">BU14_0766s0003</name>
</gene>
<reference evidence="2 3" key="1">
    <citation type="submission" date="2017-03" db="EMBL/GenBank/DDBJ databases">
        <title>WGS assembly of Porphyra umbilicalis.</title>
        <authorList>
            <person name="Brawley S.H."/>
            <person name="Blouin N.A."/>
            <person name="Ficko-Blean E."/>
            <person name="Wheeler G.L."/>
            <person name="Lohr M."/>
            <person name="Goodson H.V."/>
            <person name="Jenkins J.W."/>
            <person name="Blaby-Haas C.E."/>
            <person name="Helliwell K.E."/>
            <person name="Chan C."/>
            <person name="Marriage T."/>
            <person name="Bhattacharya D."/>
            <person name="Klein A.S."/>
            <person name="Badis Y."/>
            <person name="Brodie J."/>
            <person name="Cao Y."/>
            <person name="Collen J."/>
            <person name="Dittami S.M."/>
            <person name="Gachon C.M."/>
            <person name="Green B.R."/>
            <person name="Karpowicz S."/>
            <person name="Kim J.W."/>
            <person name="Kudahl U."/>
            <person name="Lin S."/>
            <person name="Michel G."/>
            <person name="Mittag M."/>
            <person name="Olson B.J."/>
            <person name="Pangilinan J."/>
            <person name="Peng Y."/>
            <person name="Qiu H."/>
            <person name="Shu S."/>
            <person name="Singer J.T."/>
            <person name="Smith A.G."/>
            <person name="Sprecher B.N."/>
            <person name="Wagner V."/>
            <person name="Wang W."/>
            <person name="Wang Z.-Y."/>
            <person name="Yan J."/>
            <person name="Yarish C."/>
            <person name="Zoeuner-Riek S."/>
            <person name="Zhuang Y."/>
            <person name="Zou Y."/>
            <person name="Lindquist E.A."/>
            <person name="Grimwood J."/>
            <person name="Barry K."/>
            <person name="Rokhsar D.S."/>
            <person name="Schmutz J."/>
            <person name="Stiller J.W."/>
            <person name="Grossman A.R."/>
            <person name="Prochnik S.E."/>
        </authorList>
    </citation>
    <scope>NUCLEOTIDE SEQUENCE [LARGE SCALE GENOMIC DNA]</scope>
    <source>
        <strain evidence="2">4086291</strain>
    </source>
</reference>
<dbReference type="EMBL" id="KV919262">
    <property type="protein sequence ID" value="OSX70407.1"/>
    <property type="molecule type" value="Genomic_DNA"/>
</dbReference>